<name>W2MFS1_PHYNI</name>
<proteinExistence type="predicted"/>
<dbReference type="Proteomes" id="UP000054532">
    <property type="component" value="Unassembled WGS sequence"/>
</dbReference>
<protein>
    <submittedName>
        <fullName evidence="2">Uncharacterized protein</fullName>
    </submittedName>
</protein>
<feature type="region of interest" description="Disordered" evidence="1">
    <location>
        <begin position="258"/>
        <end position="288"/>
    </location>
</feature>
<organism evidence="2">
    <name type="scientific">Phytophthora nicotianae</name>
    <name type="common">Potato buckeye rot agent</name>
    <name type="synonym">Phytophthora parasitica</name>
    <dbReference type="NCBI Taxonomy" id="4792"/>
    <lineage>
        <taxon>Eukaryota</taxon>
        <taxon>Sar</taxon>
        <taxon>Stramenopiles</taxon>
        <taxon>Oomycota</taxon>
        <taxon>Peronosporomycetes</taxon>
        <taxon>Peronosporales</taxon>
        <taxon>Peronosporaceae</taxon>
        <taxon>Phytophthora</taxon>
    </lineage>
</organism>
<sequence>MEVQRKSYSIWQLRHTYIDSANIFNRTLLKLSVAFDTELRLPLPDALSCRLTLKNGKPLQGCHDKCLPSPPFADKVVEGYRVLSAKVEEHFSSKLPGQQRTEFDSYVKQSNNAKQKQFGVICQESFELELSIYVPKPEAQTTLHPASAARIQEQLPRVAAFLREQQVEAGPASQRYMAVTQSRLPDEAPMAISDNATFRLLQYIDCQQAAMDQSLNETQQQCEEEYLIARVNLHGVTVPLQINISALREAFGVTNYSLRPPLRPPTDIDTTTPTNNIEDLDHNDETSQ</sequence>
<gene>
    <name evidence="2" type="ORF">L914_18569</name>
</gene>
<accession>W2MFS1</accession>
<reference evidence="2" key="1">
    <citation type="submission" date="2013-11" db="EMBL/GenBank/DDBJ databases">
        <title>The Genome Sequence of Phytophthora parasitica IAC_01/95.</title>
        <authorList>
            <consortium name="The Broad Institute Genomics Platform"/>
            <person name="Russ C."/>
            <person name="Tyler B."/>
            <person name="Panabieres F."/>
            <person name="Shan W."/>
            <person name="Tripathy S."/>
            <person name="Grunwald N."/>
            <person name="Machado M."/>
            <person name="Johnson C.S."/>
            <person name="Arredondo F."/>
            <person name="Hong C."/>
            <person name="Coffey M."/>
            <person name="Young S.K."/>
            <person name="Zeng Q."/>
            <person name="Gargeya S."/>
            <person name="Fitzgerald M."/>
            <person name="Abouelleil A."/>
            <person name="Alvarado L."/>
            <person name="Chapman S.B."/>
            <person name="Gainer-Dewar J."/>
            <person name="Goldberg J."/>
            <person name="Griggs A."/>
            <person name="Gujja S."/>
            <person name="Hansen M."/>
            <person name="Howarth C."/>
            <person name="Imamovic A."/>
            <person name="Ireland A."/>
            <person name="Larimer J."/>
            <person name="McCowan C."/>
            <person name="Murphy C."/>
            <person name="Pearson M."/>
            <person name="Poon T.W."/>
            <person name="Priest M."/>
            <person name="Roberts A."/>
            <person name="Saif S."/>
            <person name="Shea T."/>
            <person name="Sykes S."/>
            <person name="Wortman J."/>
            <person name="Nusbaum C."/>
            <person name="Birren B."/>
        </authorList>
    </citation>
    <scope>NUCLEOTIDE SEQUENCE [LARGE SCALE GENOMIC DNA]</scope>
    <source>
        <strain evidence="2">IAC_01/95</strain>
    </source>
</reference>
<dbReference type="AlphaFoldDB" id="W2MFS1"/>
<evidence type="ECO:0000256" key="1">
    <source>
        <dbReference type="SAM" id="MobiDB-lite"/>
    </source>
</evidence>
<feature type="compositionally biased region" description="Low complexity" evidence="1">
    <location>
        <begin position="265"/>
        <end position="277"/>
    </location>
</feature>
<feature type="compositionally biased region" description="Basic and acidic residues" evidence="1">
    <location>
        <begin position="279"/>
        <end position="288"/>
    </location>
</feature>
<evidence type="ECO:0000313" key="2">
    <source>
        <dbReference type="EMBL" id="ETM34324.1"/>
    </source>
</evidence>
<dbReference type="VEuPathDB" id="FungiDB:PPTG_05426"/>
<dbReference type="EMBL" id="KI695793">
    <property type="protein sequence ID" value="ETM34324.1"/>
    <property type="molecule type" value="Genomic_DNA"/>
</dbReference>
<dbReference type="VEuPathDB" id="FungiDB:PPTG_21974"/>